<dbReference type="PANTHER" id="PTHR11003:SF334">
    <property type="entry name" value="FI03418P"/>
    <property type="match status" value="1"/>
</dbReference>
<keyword evidence="7" id="KW-0407">Ion channel</keyword>
<evidence type="ECO:0000256" key="5">
    <source>
        <dbReference type="ARBA" id="ARBA00023065"/>
    </source>
</evidence>
<dbReference type="GO" id="GO:0015271">
    <property type="term" value="F:outward rectifier potassium channel activity"/>
    <property type="evidence" value="ECO:0007669"/>
    <property type="project" value="TreeGrafter"/>
</dbReference>
<comment type="caution">
    <text evidence="11">The sequence shown here is derived from an EMBL/GenBank/DDBJ whole genome shotgun (WGS) entry which is preliminary data.</text>
</comment>
<dbReference type="Proteomes" id="UP000708208">
    <property type="component" value="Unassembled WGS sequence"/>
</dbReference>
<comment type="subcellular location">
    <subcellularLocation>
        <location evidence="1">Membrane</location>
        <topology evidence="1">Multi-pass membrane protein</topology>
    </subcellularLocation>
</comment>
<evidence type="ECO:0000256" key="6">
    <source>
        <dbReference type="ARBA" id="ARBA00023136"/>
    </source>
</evidence>
<gene>
    <name evidence="11" type="ORF">AFUS01_LOCUS21112</name>
</gene>
<keyword evidence="4 8" id="KW-1133">Transmembrane helix</keyword>
<evidence type="ECO:0000313" key="12">
    <source>
        <dbReference type="Proteomes" id="UP000708208"/>
    </source>
</evidence>
<keyword evidence="9" id="KW-0732">Signal</keyword>
<dbReference type="EMBL" id="CAJVCH010234543">
    <property type="protein sequence ID" value="CAG7732604.1"/>
    <property type="molecule type" value="Genomic_DNA"/>
</dbReference>
<keyword evidence="2" id="KW-0813">Transport</keyword>
<organism evidence="11 12">
    <name type="scientific">Allacma fusca</name>
    <dbReference type="NCBI Taxonomy" id="39272"/>
    <lineage>
        <taxon>Eukaryota</taxon>
        <taxon>Metazoa</taxon>
        <taxon>Ecdysozoa</taxon>
        <taxon>Arthropoda</taxon>
        <taxon>Hexapoda</taxon>
        <taxon>Collembola</taxon>
        <taxon>Symphypleona</taxon>
        <taxon>Sminthuridae</taxon>
        <taxon>Allacma</taxon>
    </lineage>
</organism>
<sequence length="360" mass="40606">MIIRFPIQAIIISFLNCRVWTHSTENSLGKSGYHCVCHSGNTTHAPNAESYWRLSGESFPLPVLEGLLLHVHPETSSNAKSCNNASRSECESYVKPKFRVRGNRGRRSAIRRSARVSQRSADSAMSDSFVSNVSDPVIRRVHSDEDIRAIPMASSPSLTRLSGSHLRPFMQAPTRNSQRSSRSAEPMFPNSRNLPVLFNKYAEDVMMTTENEFRRSARLGRPKPIPAFQVVDDFWSEEEEYEEEPEKRPVPIWLCVFLVIAYIISGAFLFSGWEGWQFLDAAYFCFITLTTIGFGDFVPAQRKNETIKADEVPEVSIALCSLYLLFGISLLAMSFNLVQEEVIHSVKQVAARLGIISEDE</sequence>
<dbReference type="PANTHER" id="PTHR11003">
    <property type="entry name" value="POTASSIUM CHANNEL, SUBFAMILY K"/>
    <property type="match status" value="1"/>
</dbReference>
<keyword evidence="5" id="KW-0406">Ion transport</keyword>
<feature type="chain" id="PRO_5035246053" description="Potassium channel domain-containing protein" evidence="9">
    <location>
        <begin position="22"/>
        <end position="360"/>
    </location>
</feature>
<feature type="domain" description="Potassium channel" evidence="10">
    <location>
        <begin position="258"/>
        <end position="341"/>
    </location>
</feature>
<evidence type="ECO:0000256" key="3">
    <source>
        <dbReference type="ARBA" id="ARBA00022692"/>
    </source>
</evidence>
<evidence type="ECO:0000256" key="4">
    <source>
        <dbReference type="ARBA" id="ARBA00022989"/>
    </source>
</evidence>
<dbReference type="AlphaFoldDB" id="A0A8J2P664"/>
<keyword evidence="12" id="KW-1185">Reference proteome</keyword>
<dbReference type="InterPro" id="IPR003280">
    <property type="entry name" value="2pore_dom_K_chnl"/>
</dbReference>
<feature type="signal peptide" evidence="9">
    <location>
        <begin position="1"/>
        <end position="21"/>
    </location>
</feature>
<accession>A0A8J2P664</accession>
<protein>
    <recommendedName>
        <fullName evidence="10">Potassium channel domain-containing protein</fullName>
    </recommendedName>
</protein>
<evidence type="ECO:0000259" key="10">
    <source>
        <dbReference type="Pfam" id="PF07885"/>
    </source>
</evidence>
<evidence type="ECO:0000256" key="1">
    <source>
        <dbReference type="ARBA" id="ARBA00004141"/>
    </source>
</evidence>
<dbReference type="OrthoDB" id="297496at2759"/>
<dbReference type="Pfam" id="PF07885">
    <property type="entry name" value="Ion_trans_2"/>
    <property type="match status" value="1"/>
</dbReference>
<keyword evidence="3 8" id="KW-0812">Transmembrane</keyword>
<evidence type="ECO:0000256" key="9">
    <source>
        <dbReference type="SAM" id="SignalP"/>
    </source>
</evidence>
<feature type="transmembrane region" description="Helical" evidence="8">
    <location>
        <begin position="315"/>
        <end position="338"/>
    </location>
</feature>
<feature type="transmembrane region" description="Helical" evidence="8">
    <location>
        <begin position="278"/>
        <end position="295"/>
    </location>
</feature>
<feature type="transmembrane region" description="Helical" evidence="8">
    <location>
        <begin position="250"/>
        <end position="271"/>
    </location>
</feature>
<reference evidence="11" key="1">
    <citation type="submission" date="2021-06" db="EMBL/GenBank/DDBJ databases">
        <authorList>
            <person name="Hodson N. C."/>
            <person name="Mongue J. A."/>
            <person name="Jaron S. K."/>
        </authorList>
    </citation>
    <scope>NUCLEOTIDE SEQUENCE</scope>
</reference>
<evidence type="ECO:0000256" key="7">
    <source>
        <dbReference type="ARBA" id="ARBA00023303"/>
    </source>
</evidence>
<evidence type="ECO:0000256" key="8">
    <source>
        <dbReference type="SAM" id="Phobius"/>
    </source>
</evidence>
<name>A0A8J2P664_9HEXA</name>
<dbReference type="GO" id="GO:0005886">
    <property type="term" value="C:plasma membrane"/>
    <property type="evidence" value="ECO:0007669"/>
    <property type="project" value="TreeGrafter"/>
</dbReference>
<dbReference type="InterPro" id="IPR013099">
    <property type="entry name" value="K_chnl_dom"/>
</dbReference>
<keyword evidence="6 8" id="KW-0472">Membrane</keyword>
<dbReference type="GO" id="GO:0022841">
    <property type="term" value="F:potassium ion leak channel activity"/>
    <property type="evidence" value="ECO:0007669"/>
    <property type="project" value="TreeGrafter"/>
</dbReference>
<proteinExistence type="predicted"/>
<dbReference type="GO" id="GO:0030322">
    <property type="term" value="P:stabilization of membrane potential"/>
    <property type="evidence" value="ECO:0007669"/>
    <property type="project" value="TreeGrafter"/>
</dbReference>
<evidence type="ECO:0000256" key="2">
    <source>
        <dbReference type="ARBA" id="ARBA00022448"/>
    </source>
</evidence>
<evidence type="ECO:0000313" key="11">
    <source>
        <dbReference type="EMBL" id="CAG7732604.1"/>
    </source>
</evidence>